<dbReference type="STRING" id="638303.Thal_1475"/>
<dbReference type="Pfam" id="PF02535">
    <property type="entry name" value="Zip"/>
    <property type="match status" value="1"/>
</dbReference>
<dbReference type="PANTHER" id="PTHR11040:SF70">
    <property type="entry name" value="OS05G0316100 PROTEIN"/>
    <property type="match status" value="1"/>
</dbReference>
<reference evidence="7" key="1">
    <citation type="journal article" date="2010" name="Stand. Genomic Sci.">
        <title>Complete genome sequence of Thermocrinis albus type strain (HI 11/12T).</title>
        <authorList>
            <person name="Wirth R."/>
            <person name="Sikorski J."/>
            <person name="Brambilla E."/>
            <person name="Misra M."/>
            <person name="Lapidus A."/>
            <person name="Copeland A."/>
            <person name="Nolan M."/>
            <person name="Lucas S."/>
            <person name="Chen F."/>
            <person name="Tice H."/>
            <person name="Cheng J.F."/>
            <person name="Han C."/>
            <person name="Detter J.C."/>
            <person name="Tapia R."/>
            <person name="Bruce D."/>
            <person name="Goodwin L."/>
            <person name="Pitluck S."/>
            <person name="Pati A."/>
            <person name="Anderson I."/>
            <person name="Ivanova N."/>
            <person name="Mavromatis K."/>
            <person name="Mikhailova N."/>
            <person name="Chen A."/>
            <person name="Palaniappan K."/>
            <person name="Bilek Y."/>
            <person name="Hader T."/>
            <person name="Land M."/>
            <person name="Hauser L."/>
            <person name="Chang Y.J."/>
            <person name="Jeffries C.D."/>
            <person name="Tindall B.J."/>
            <person name="Rohde M."/>
            <person name="Goker M."/>
            <person name="Bristow J."/>
            <person name="Eisen J.A."/>
            <person name="Markowitz V."/>
            <person name="Hugenholtz P."/>
            <person name="Kyrpides N.C."/>
            <person name="Klenk H.P."/>
        </authorList>
    </citation>
    <scope>NUCLEOTIDE SEQUENCE [LARGE SCALE GENOMIC DNA]</scope>
    <source>
        <strain evidence="7">DSM 14484 / JCM 11386 / HI 11/12</strain>
    </source>
</reference>
<keyword evidence="7" id="KW-1185">Reference proteome</keyword>
<evidence type="ECO:0000256" key="2">
    <source>
        <dbReference type="ARBA" id="ARBA00022692"/>
    </source>
</evidence>
<feature type="transmembrane region" description="Helical" evidence="5">
    <location>
        <begin position="61"/>
        <end position="80"/>
    </location>
</feature>
<accession>D3SMX4</accession>
<dbReference type="EMBL" id="CP001931">
    <property type="protein sequence ID" value="ADC90104.1"/>
    <property type="molecule type" value="Genomic_DNA"/>
</dbReference>
<proteinExistence type="predicted"/>
<sequence length="242" mass="25801">MDREILFILALLTGGTTLGSLLAVPLGRFTDMTFSLAFAGGVMLVASFTSLILPALHVGTFLHVTLGICSGFLVMMMIERTVPHQHVVKGQEGIGVRTKKIYLMVLGVLIHNLPEGFSVGVSTSYSLKDGTVMAIAIALQDIPEGMVVTMPLVVLTGGILSPMLVGVVSGLAESLFFLLGLYVMESWHGVLPWGLAFGGGAMLYVTVKEVFPEAYASGRDTIATLGFLLGSLVMLWLDSFQF</sequence>
<feature type="transmembrane region" description="Helical" evidence="5">
    <location>
        <begin position="36"/>
        <end position="55"/>
    </location>
</feature>
<evidence type="ECO:0000256" key="4">
    <source>
        <dbReference type="ARBA" id="ARBA00023136"/>
    </source>
</evidence>
<dbReference type="Proteomes" id="UP000002043">
    <property type="component" value="Chromosome"/>
</dbReference>
<evidence type="ECO:0000256" key="3">
    <source>
        <dbReference type="ARBA" id="ARBA00022989"/>
    </source>
</evidence>
<dbReference type="GO" id="GO:0016020">
    <property type="term" value="C:membrane"/>
    <property type="evidence" value="ECO:0007669"/>
    <property type="project" value="UniProtKB-SubCell"/>
</dbReference>
<feature type="transmembrane region" description="Helical" evidence="5">
    <location>
        <begin position="101"/>
        <end position="121"/>
    </location>
</feature>
<gene>
    <name evidence="6" type="ordered locus">Thal_1475</name>
</gene>
<protein>
    <submittedName>
        <fullName evidence="6">Zinc/iron permease</fullName>
    </submittedName>
</protein>
<name>D3SMX4_THEAH</name>
<keyword evidence="2 5" id="KW-0812">Transmembrane</keyword>
<feature type="transmembrane region" description="Helical" evidence="5">
    <location>
        <begin position="219"/>
        <end position="237"/>
    </location>
</feature>
<evidence type="ECO:0000256" key="5">
    <source>
        <dbReference type="SAM" id="Phobius"/>
    </source>
</evidence>
<dbReference type="PANTHER" id="PTHR11040">
    <property type="entry name" value="ZINC/IRON TRANSPORTER"/>
    <property type="match status" value="1"/>
</dbReference>
<feature type="transmembrane region" description="Helical" evidence="5">
    <location>
        <begin position="6"/>
        <end position="24"/>
    </location>
</feature>
<evidence type="ECO:0000256" key="1">
    <source>
        <dbReference type="ARBA" id="ARBA00004141"/>
    </source>
</evidence>
<organism evidence="6 7">
    <name type="scientific">Thermocrinis albus (strain DSM 14484 / JCM 11386 / HI 11/12)</name>
    <dbReference type="NCBI Taxonomy" id="638303"/>
    <lineage>
        <taxon>Bacteria</taxon>
        <taxon>Pseudomonadati</taxon>
        <taxon>Aquificota</taxon>
        <taxon>Aquificia</taxon>
        <taxon>Aquificales</taxon>
        <taxon>Aquificaceae</taxon>
        <taxon>Thermocrinis</taxon>
    </lineage>
</organism>
<dbReference type="KEGG" id="tal:Thal_1475"/>
<dbReference type="InterPro" id="IPR003689">
    <property type="entry name" value="ZIP"/>
</dbReference>
<dbReference type="RefSeq" id="WP_012992510.1">
    <property type="nucleotide sequence ID" value="NC_013894.1"/>
</dbReference>
<evidence type="ECO:0000313" key="7">
    <source>
        <dbReference type="Proteomes" id="UP000002043"/>
    </source>
</evidence>
<dbReference type="GO" id="GO:0005385">
    <property type="term" value="F:zinc ion transmembrane transporter activity"/>
    <property type="evidence" value="ECO:0007669"/>
    <property type="project" value="TreeGrafter"/>
</dbReference>
<evidence type="ECO:0000313" key="6">
    <source>
        <dbReference type="EMBL" id="ADC90104.1"/>
    </source>
</evidence>
<comment type="subcellular location">
    <subcellularLocation>
        <location evidence="1">Membrane</location>
        <topology evidence="1">Multi-pass membrane protein</topology>
    </subcellularLocation>
</comment>
<keyword evidence="3 5" id="KW-1133">Transmembrane helix</keyword>
<keyword evidence="4 5" id="KW-0472">Membrane</keyword>
<dbReference type="eggNOG" id="COG0428">
    <property type="taxonomic scope" value="Bacteria"/>
</dbReference>
<dbReference type="AlphaFoldDB" id="D3SMX4"/>
<dbReference type="OrthoDB" id="9787346at2"/>
<dbReference type="HOGENOM" id="CLU_015114_1_2_0"/>